<dbReference type="PANTHER" id="PTHR45453">
    <property type="entry name" value="PHOSPHATE REGULON SENSOR PROTEIN PHOR"/>
    <property type="match status" value="1"/>
</dbReference>
<dbReference type="PRINTS" id="PR00344">
    <property type="entry name" value="BCTRLSENSOR"/>
</dbReference>
<dbReference type="InterPro" id="IPR050351">
    <property type="entry name" value="BphY/WalK/GraS-like"/>
</dbReference>
<dbReference type="InterPro" id="IPR003594">
    <property type="entry name" value="HATPase_dom"/>
</dbReference>
<evidence type="ECO:0000256" key="7">
    <source>
        <dbReference type="ARBA" id="ARBA00022692"/>
    </source>
</evidence>
<keyword evidence="4" id="KW-1003">Cell membrane</keyword>
<dbReference type="CDD" id="cd00082">
    <property type="entry name" value="HisKA"/>
    <property type="match status" value="1"/>
</dbReference>
<evidence type="ECO:0000256" key="1">
    <source>
        <dbReference type="ARBA" id="ARBA00000085"/>
    </source>
</evidence>
<evidence type="ECO:0000256" key="9">
    <source>
        <dbReference type="ARBA" id="ARBA00022989"/>
    </source>
</evidence>
<evidence type="ECO:0000256" key="6">
    <source>
        <dbReference type="ARBA" id="ARBA00022679"/>
    </source>
</evidence>
<sequence length="261" mass="29844">MKKVIDVSLDGLPVEGSLIESDYQQLIEILNDGKIAAKSSADRQMQDMLDYYVMWAHQIKTPIAAMRLLLQTDENIESEELDEQLFRIEQYAEMVLHYLRTQSMCSDLLLKKYPLDAIVKQAVRKYRKQFIRKKIILNLSHLDCLILTDEKWLGFVIEQILSNSLKYTVMGSVSIYMDEFLPKTLVIEDTGIGISPEDLPRIFEKGITGYNGRENKKSTGIGLYLCKRILEKLSHTIMVTSAIDKGTIVKIGLDSVEMISE</sequence>
<keyword evidence="10" id="KW-0472">Membrane</keyword>
<dbReference type="Gene3D" id="3.30.565.10">
    <property type="entry name" value="Histidine kinase-like ATPase, C-terminal domain"/>
    <property type="match status" value="1"/>
</dbReference>
<dbReference type="AlphaFoldDB" id="A0A645AXA2"/>
<reference evidence="12" key="1">
    <citation type="submission" date="2019-08" db="EMBL/GenBank/DDBJ databases">
        <authorList>
            <person name="Kucharzyk K."/>
            <person name="Murdoch R.W."/>
            <person name="Higgins S."/>
            <person name="Loffler F."/>
        </authorList>
    </citation>
    <scope>NUCLEOTIDE SEQUENCE</scope>
</reference>
<accession>A0A645AXA2</accession>
<dbReference type="EC" id="2.7.13.3" evidence="3"/>
<dbReference type="InterPro" id="IPR003661">
    <property type="entry name" value="HisK_dim/P_dom"/>
</dbReference>
<dbReference type="GO" id="GO:0005886">
    <property type="term" value="C:plasma membrane"/>
    <property type="evidence" value="ECO:0007669"/>
    <property type="project" value="UniProtKB-SubCell"/>
</dbReference>
<keyword evidence="9" id="KW-1133">Transmembrane helix</keyword>
<feature type="domain" description="Histidine kinase" evidence="11">
    <location>
        <begin position="54"/>
        <end position="257"/>
    </location>
</feature>
<name>A0A645AXA2_9ZZZZ</name>
<dbReference type="InterPro" id="IPR036890">
    <property type="entry name" value="HATPase_C_sf"/>
</dbReference>
<protein>
    <recommendedName>
        <fullName evidence="3">histidine kinase</fullName>
        <ecNumber evidence="3">2.7.13.3</ecNumber>
    </recommendedName>
</protein>
<comment type="catalytic activity">
    <reaction evidence="1">
        <text>ATP + protein L-histidine = ADP + protein N-phospho-L-histidine.</text>
        <dbReference type="EC" id="2.7.13.3"/>
    </reaction>
</comment>
<dbReference type="PROSITE" id="PS50109">
    <property type="entry name" value="HIS_KIN"/>
    <property type="match status" value="1"/>
</dbReference>
<evidence type="ECO:0000259" key="11">
    <source>
        <dbReference type="PROSITE" id="PS50109"/>
    </source>
</evidence>
<keyword evidence="5" id="KW-0597">Phosphoprotein</keyword>
<dbReference type="GO" id="GO:0000155">
    <property type="term" value="F:phosphorelay sensor kinase activity"/>
    <property type="evidence" value="ECO:0007669"/>
    <property type="project" value="InterPro"/>
</dbReference>
<evidence type="ECO:0000256" key="5">
    <source>
        <dbReference type="ARBA" id="ARBA00022553"/>
    </source>
</evidence>
<evidence type="ECO:0000256" key="2">
    <source>
        <dbReference type="ARBA" id="ARBA00004651"/>
    </source>
</evidence>
<dbReference type="InterPro" id="IPR004358">
    <property type="entry name" value="Sig_transdc_His_kin-like_C"/>
</dbReference>
<evidence type="ECO:0000256" key="8">
    <source>
        <dbReference type="ARBA" id="ARBA00022777"/>
    </source>
</evidence>
<dbReference type="PANTHER" id="PTHR45453:SF2">
    <property type="entry name" value="HISTIDINE KINASE"/>
    <property type="match status" value="1"/>
</dbReference>
<dbReference type="GO" id="GO:0004721">
    <property type="term" value="F:phosphoprotein phosphatase activity"/>
    <property type="evidence" value="ECO:0007669"/>
    <property type="project" value="TreeGrafter"/>
</dbReference>
<evidence type="ECO:0000256" key="10">
    <source>
        <dbReference type="ARBA" id="ARBA00023136"/>
    </source>
</evidence>
<dbReference type="SMART" id="SM00387">
    <property type="entry name" value="HATPase_c"/>
    <property type="match status" value="1"/>
</dbReference>
<gene>
    <name evidence="12" type="primary">sasA_262</name>
    <name evidence="12" type="ORF">SDC9_100937</name>
</gene>
<dbReference type="Pfam" id="PF02518">
    <property type="entry name" value="HATPase_c"/>
    <property type="match status" value="1"/>
</dbReference>
<keyword evidence="6 12" id="KW-0808">Transferase</keyword>
<evidence type="ECO:0000313" key="12">
    <source>
        <dbReference type="EMBL" id="MPM54164.1"/>
    </source>
</evidence>
<evidence type="ECO:0000256" key="4">
    <source>
        <dbReference type="ARBA" id="ARBA00022475"/>
    </source>
</evidence>
<dbReference type="GO" id="GO:0016036">
    <property type="term" value="P:cellular response to phosphate starvation"/>
    <property type="evidence" value="ECO:0007669"/>
    <property type="project" value="TreeGrafter"/>
</dbReference>
<keyword evidence="7" id="KW-0812">Transmembrane</keyword>
<dbReference type="SUPFAM" id="SSF55874">
    <property type="entry name" value="ATPase domain of HSP90 chaperone/DNA topoisomerase II/histidine kinase"/>
    <property type="match status" value="1"/>
</dbReference>
<proteinExistence type="predicted"/>
<dbReference type="InterPro" id="IPR005467">
    <property type="entry name" value="His_kinase_dom"/>
</dbReference>
<dbReference type="EMBL" id="VSSQ01014679">
    <property type="protein sequence ID" value="MPM54164.1"/>
    <property type="molecule type" value="Genomic_DNA"/>
</dbReference>
<comment type="caution">
    <text evidence="12">The sequence shown here is derived from an EMBL/GenBank/DDBJ whole genome shotgun (WGS) entry which is preliminary data.</text>
</comment>
<comment type="subcellular location">
    <subcellularLocation>
        <location evidence="2">Cell membrane</location>
        <topology evidence="2">Multi-pass membrane protein</topology>
    </subcellularLocation>
</comment>
<keyword evidence="8 12" id="KW-0418">Kinase</keyword>
<evidence type="ECO:0000256" key="3">
    <source>
        <dbReference type="ARBA" id="ARBA00012438"/>
    </source>
</evidence>
<organism evidence="12">
    <name type="scientific">bioreactor metagenome</name>
    <dbReference type="NCBI Taxonomy" id="1076179"/>
    <lineage>
        <taxon>unclassified sequences</taxon>
        <taxon>metagenomes</taxon>
        <taxon>ecological metagenomes</taxon>
    </lineage>
</organism>